<dbReference type="Proteomes" id="UP000824120">
    <property type="component" value="Chromosome 8"/>
</dbReference>
<comment type="caution">
    <text evidence="2">The sequence shown here is derived from an EMBL/GenBank/DDBJ whole genome shotgun (WGS) entry which is preliminary data.</text>
</comment>
<name>A0A9J5Y1I5_SOLCO</name>
<dbReference type="EMBL" id="JACXVP010000008">
    <property type="protein sequence ID" value="KAG5593188.1"/>
    <property type="molecule type" value="Genomic_DNA"/>
</dbReference>
<organism evidence="2 3">
    <name type="scientific">Solanum commersonii</name>
    <name type="common">Commerson's wild potato</name>
    <name type="synonym">Commerson's nightshade</name>
    <dbReference type="NCBI Taxonomy" id="4109"/>
    <lineage>
        <taxon>Eukaryota</taxon>
        <taxon>Viridiplantae</taxon>
        <taxon>Streptophyta</taxon>
        <taxon>Embryophyta</taxon>
        <taxon>Tracheophyta</taxon>
        <taxon>Spermatophyta</taxon>
        <taxon>Magnoliopsida</taxon>
        <taxon>eudicotyledons</taxon>
        <taxon>Gunneridae</taxon>
        <taxon>Pentapetalae</taxon>
        <taxon>asterids</taxon>
        <taxon>lamiids</taxon>
        <taxon>Solanales</taxon>
        <taxon>Solanaceae</taxon>
        <taxon>Solanoideae</taxon>
        <taxon>Solaneae</taxon>
        <taxon>Solanum</taxon>
    </lineage>
</organism>
<sequence length="81" mass="9224">MWWNSIVCEGRLDFILAFKSRALKDKLKEWAKTSNGNLAMQKHFESIAKCEKIAWRQRSSGQSVETGVTTTPSFSTINKCP</sequence>
<proteinExistence type="predicted"/>
<evidence type="ECO:0000313" key="2">
    <source>
        <dbReference type="EMBL" id="KAG5593188.1"/>
    </source>
</evidence>
<feature type="region of interest" description="Disordered" evidence="1">
    <location>
        <begin position="59"/>
        <end position="81"/>
    </location>
</feature>
<dbReference type="OrthoDB" id="1741802at2759"/>
<dbReference type="AlphaFoldDB" id="A0A9J5Y1I5"/>
<gene>
    <name evidence="2" type="ORF">H5410_043702</name>
</gene>
<reference evidence="2 3" key="1">
    <citation type="submission" date="2020-09" db="EMBL/GenBank/DDBJ databases">
        <title>De no assembly of potato wild relative species, Solanum commersonii.</title>
        <authorList>
            <person name="Cho K."/>
        </authorList>
    </citation>
    <scope>NUCLEOTIDE SEQUENCE [LARGE SCALE GENOMIC DNA]</scope>
    <source>
        <strain evidence="2">LZ3.2</strain>
        <tissue evidence="2">Leaf</tissue>
    </source>
</reference>
<evidence type="ECO:0000256" key="1">
    <source>
        <dbReference type="SAM" id="MobiDB-lite"/>
    </source>
</evidence>
<protein>
    <submittedName>
        <fullName evidence="2">Uncharacterized protein</fullName>
    </submittedName>
</protein>
<keyword evidence="3" id="KW-1185">Reference proteome</keyword>
<evidence type="ECO:0000313" key="3">
    <source>
        <dbReference type="Proteomes" id="UP000824120"/>
    </source>
</evidence>
<accession>A0A9J5Y1I5</accession>